<keyword evidence="3" id="KW-0720">Serine protease</keyword>
<evidence type="ECO:0000313" key="7">
    <source>
        <dbReference type="Proteomes" id="UP000245489"/>
    </source>
</evidence>
<protein>
    <submittedName>
        <fullName evidence="6">Glutamyl peptidase</fullName>
    </submittedName>
</protein>
<dbReference type="Proteomes" id="UP000245489">
    <property type="component" value="Unassembled WGS sequence"/>
</dbReference>
<sequence length="815" mass="92139">MKTSRNMSIFFGAIWAGIILVGQPLFAQDNQSYQMPPKEMTDILMAPLTPTVNISPNNDFILFLERSPLPTIEEMAQPELKIAGLRINPLNNGQSRVSTFIGLKMKEMTSLNERVLKDFPAGSFTDLRWSPDGKMFAFVLVKNEKLELWIADAEKGTTQKMLDNINDVLSGEPFQWSPTSDYLLVKTITKNRQILAKKNLVPTGPTIQENLGKKAPARTYQDLLKNAYDESLFDYHLSTDLVKISLKGELQTLLSNKILTSFSLSPNGKYIINTVLKKPYSYLVPYSNFPKEINLNDISGRFIKSLADIPLSESVPIGNDAVRTGMRSVEWRADAPETIIYVEAQDEGDPNKKVEVRDKIFSLTTPFVEPKLMASLSGRYRWSSWGNDTLAILVDGWWKNRTQRMIKINPSLENQKGKVIFDINTEDLYKDPGYPIVAYNKAGREVLLVKEQTKKIIFMGEGSSPEGKRPFVREVSLIDNSVNEIWRSEAPFYEMPIDVLDMTKNVILTRKESTTVPSNYFVKNLDEKSERQLTFFSHPYPHMKDVKKELLQYQRADGVKLTAKVYFPVGYSAQKGALPTLIWAYPREYKNANNVGQVKDSPYLFTRIGWTGPMYWLTQGYAVVDDPDLPIIGEGDKQPNDTYIEQLKSGAEALVNELVSKGIADKNRIAIGGHSYGAFMTANLLAHTSLFAVGIARSGAYNRTLTPFGFQSEERTMWEVPEIYAKMSPFNAANKIKNPLLIIHGEADNNAGTFPLQSERLYNAIKGHGGTTRFVLLPLESHGYTAKESILHTLWEMNQWMNKYMKPQEVQSEGK</sequence>
<dbReference type="ESTHER" id="9bact-a0a316dkh6">
    <property type="family name" value="Glutamyl_Peptidase_S9"/>
</dbReference>
<dbReference type="Gene3D" id="3.40.50.1820">
    <property type="entry name" value="alpha/beta hydrolase"/>
    <property type="match status" value="1"/>
</dbReference>
<feature type="domain" description="Peptidase S9 prolyl oligopeptidase catalytic" evidence="5">
    <location>
        <begin position="653"/>
        <end position="806"/>
    </location>
</feature>
<dbReference type="InterPro" id="IPR001375">
    <property type="entry name" value="Peptidase_S9_cat"/>
</dbReference>
<evidence type="ECO:0000256" key="2">
    <source>
        <dbReference type="ARBA" id="ARBA00022801"/>
    </source>
</evidence>
<dbReference type="GO" id="GO:0006508">
    <property type="term" value="P:proteolysis"/>
    <property type="evidence" value="ECO:0007669"/>
    <property type="project" value="UniProtKB-KW"/>
</dbReference>
<dbReference type="EMBL" id="QGGO01000032">
    <property type="protein sequence ID" value="PWK18068.1"/>
    <property type="molecule type" value="Genomic_DNA"/>
</dbReference>
<organism evidence="6 7">
    <name type="scientific">Arcicella aurantiaca</name>
    <dbReference type="NCBI Taxonomy" id="591202"/>
    <lineage>
        <taxon>Bacteria</taxon>
        <taxon>Pseudomonadati</taxon>
        <taxon>Bacteroidota</taxon>
        <taxon>Cytophagia</taxon>
        <taxon>Cytophagales</taxon>
        <taxon>Flectobacillaceae</taxon>
        <taxon>Arcicella</taxon>
    </lineage>
</organism>
<evidence type="ECO:0000256" key="4">
    <source>
        <dbReference type="ARBA" id="ARBA00022946"/>
    </source>
</evidence>
<name>A0A316DKH6_9BACT</name>
<keyword evidence="4" id="KW-0809">Transit peptide</keyword>
<evidence type="ECO:0000256" key="1">
    <source>
        <dbReference type="ARBA" id="ARBA00022670"/>
    </source>
</evidence>
<dbReference type="Pfam" id="PF07676">
    <property type="entry name" value="PD40"/>
    <property type="match status" value="1"/>
</dbReference>
<proteinExistence type="predicted"/>
<dbReference type="AlphaFoldDB" id="A0A316DKH6"/>
<reference evidence="6 7" key="1">
    <citation type="submission" date="2018-05" db="EMBL/GenBank/DDBJ databases">
        <title>Genomic Encyclopedia of Archaeal and Bacterial Type Strains, Phase II (KMG-II): from individual species to whole genera.</title>
        <authorList>
            <person name="Goeker M."/>
        </authorList>
    </citation>
    <scope>NUCLEOTIDE SEQUENCE [LARGE SCALE GENOMIC DNA]</scope>
    <source>
        <strain evidence="6 7">DSM 22214</strain>
    </source>
</reference>
<evidence type="ECO:0000256" key="3">
    <source>
        <dbReference type="ARBA" id="ARBA00022825"/>
    </source>
</evidence>
<dbReference type="PANTHER" id="PTHR42776:SF28">
    <property type="entry name" value="GLUTAMYL ENDOPEPTIDASE, CHLOROPLASTIC-RELATED"/>
    <property type="match status" value="1"/>
</dbReference>
<evidence type="ECO:0000313" key="6">
    <source>
        <dbReference type="EMBL" id="PWK18068.1"/>
    </source>
</evidence>
<dbReference type="RefSeq" id="WP_109744880.1">
    <property type="nucleotide sequence ID" value="NZ_QGGO01000032.1"/>
</dbReference>
<dbReference type="PANTHER" id="PTHR42776">
    <property type="entry name" value="SERINE PEPTIDASE S9 FAMILY MEMBER"/>
    <property type="match status" value="1"/>
</dbReference>
<keyword evidence="1" id="KW-0645">Protease</keyword>
<dbReference type="FunFam" id="3.40.50.1820:FF:000049">
    <property type="entry name" value="probable glutamyl endopeptidase, chloroplastic"/>
    <property type="match status" value="1"/>
</dbReference>
<keyword evidence="2" id="KW-0378">Hydrolase</keyword>
<dbReference type="OrthoDB" id="6388416at2"/>
<dbReference type="SUPFAM" id="SSF82171">
    <property type="entry name" value="DPP6 N-terminal domain-like"/>
    <property type="match status" value="1"/>
</dbReference>
<dbReference type="GO" id="GO:0004252">
    <property type="term" value="F:serine-type endopeptidase activity"/>
    <property type="evidence" value="ECO:0007669"/>
    <property type="project" value="TreeGrafter"/>
</dbReference>
<dbReference type="InterPro" id="IPR011042">
    <property type="entry name" value="6-blade_b-propeller_TolB-like"/>
</dbReference>
<evidence type="ECO:0000259" key="5">
    <source>
        <dbReference type="Pfam" id="PF00326"/>
    </source>
</evidence>
<dbReference type="SUPFAM" id="SSF53474">
    <property type="entry name" value="alpha/beta-Hydrolases"/>
    <property type="match status" value="1"/>
</dbReference>
<keyword evidence="7" id="KW-1185">Reference proteome</keyword>
<accession>A0A316DKH6</accession>
<comment type="caution">
    <text evidence="6">The sequence shown here is derived from an EMBL/GenBank/DDBJ whole genome shotgun (WGS) entry which is preliminary data.</text>
</comment>
<dbReference type="InterPro" id="IPR029058">
    <property type="entry name" value="AB_hydrolase_fold"/>
</dbReference>
<dbReference type="InterPro" id="IPR011659">
    <property type="entry name" value="WD40"/>
</dbReference>
<gene>
    <name evidence="6" type="ORF">LV89_04219</name>
</gene>
<dbReference type="Pfam" id="PF00326">
    <property type="entry name" value="Peptidase_S9"/>
    <property type="match status" value="1"/>
</dbReference>
<dbReference type="Gene3D" id="2.120.10.30">
    <property type="entry name" value="TolB, C-terminal domain"/>
    <property type="match status" value="1"/>
</dbReference>